<dbReference type="Proteomes" id="UP000499080">
    <property type="component" value="Unassembled WGS sequence"/>
</dbReference>
<dbReference type="EMBL" id="BGPR01003524">
    <property type="protein sequence ID" value="GBM89224.1"/>
    <property type="molecule type" value="Genomic_DNA"/>
</dbReference>
<evidence type="ECO:0000313" key="2">
    <source>
        <dbReference type="Proteomes" id="UP000499080"/>
    </source>
</evidence>
<reference evidence="1 2" key="1">
    <citation type="journal article" date="2019" name="Sci. Rep.">
        <title>Orb-weaving spider Araneus ventricosus genome elucidates the spidroin gene catalogue.</title>
        <authorList>
            <person name="Kono N."/>
            <person name="Nakamura H."/>
            <person name="Ohtoshi R."/>
            <person name="Moran D.A.P."/>
            <person name="Shinohara A."/>
            <person name="Yoshida Y."/>
            <person name="Fujiwara M."/>
            <person name="Mori M."/>
            <person name="Tomita M."/>
            <person name="Arakawa K."/>
        </authorList>
    </citation>
    <scope>NUCLEOTIDE SEQUENCE [LARGE SCALE GENOMIC DNA]</scope>
</reference>
<sequence>MIIEVPQLLLKLPARTWVASEIFHPDPYVNGEFWESPGRYFHRWPLSKTDEIHLLHRAQIFDDLHTHLRFFAPQPEGFPHRTPAHSLIRMRRLTRQPY</sequence>
<proteinExistence type="predicted"/>
<protein>
    <submittedName>
        <fullName evidence="1">Uncharacterized protein</fullName>
    </submittedName>
</protein>
<name>A0A4Y2JH18_ARAVE</name>
<gene>
    <name evidence="1" type="ORF">AVEN_136365_1</name>
</gene>
<evidence type="ECO:0000313" key="1">
    <source>
        <dbReference type="EMBL" id="GBM89224.1"/>
    </source>
</evidence>
<comment type="caution">
    <text evidence="1">The sequence shown here is derived from an EMBL/GenBank/DDBJ whole genome shotgun (WGS) entry which is preliminary data.</text>
</comment>
<accession>A0A4Y2JH18</accession>
<keyword evidence="2" id="KW-1185">Reference proteome</keyword>
<organism evidence="1 2">
    <name type="scientific">Araneus ventricosus</name>
    <name type="common">Orbweaver spider</name>
    <name type="synonym">Epeira ventricosa</name>
    <dbReference type="NCBI Taxonomy" id="182803"/>
    <lineage>
        <taxon>Eukaryota</taxon>
        <taxon>Metazoa</taxon>
        <taxon>Ecdysozoa</taxon>
        <taxon>Arthropoda</taxon>
        <taxon>Chelicerata</taxon>
        <taxon>Arachnida</taxon>
        <taxon>Araneae</taxon>
        <taxon>Araneomorphae</taxon>
        <taxon>Entelegynae</taxon>
        <taxon>Araneoidea</taxon>
        <taxon>Araneidae</taxon>
        <taxon>Araneus</taxon>
    </lineage>
</organism>
<dbReference type="AlphaFoldDB" id="A0A4Y2JH18"/>